<keyword evidence="5" id="KW-0968">Cytoplasmic vesicle</keyword>
<comment type="subunit">
    <text evidence="5">Homooligomer.</text>
</comment>
<evidence type="ECO:0000313" key="7">
    <source>
        <dbReference type="Proteomes" id="UP000014064"/>
    </source>
</evidence>
<keyword evidence="4 5" id="KW-0472">Membrane</keyword>
<dbReference type="STRING" id="1299270.R9AL59"/>
<feature type="transmembrane region" description="Helical" evidence="5">
    <location>
        <begin position="169"/>
        <end position="188"/>
    </location>
</feature>
<evidence type="ECO:0000313" key="6">
    <source>
        <dbReference type="EMBL" id="EOR02805.1"/>
    </source>
</evidence>
<dbReference type="GO" id="GO:0005789">
    <property type="term" value="C:endoplasmic reticulum membrane"/>
    <property type="evidence" value="ECO:0007669"/>
    <property type="project" value="UniProtKB-SubCell"/>
</dbReference>
<keyword evidence="5" id="KW-0256">Endoplasmic reticulum</keyword>
<dbReference type="eggNOG" id="KOG1444">
    <property type="taxonomic scope" value="Eukaryota"/>
</dbReference>
<dbReference type="HOGENOM" id="CLU_025360_1_1_1"/>
<dbReference type="NCBIfam" id="TIGR00803">
    <property type="entry name" value="nst"/>
    <property type="match status" value="1"/>
</dbReference>
<dbReference type="OMA" id="FILEDWG"/>
<comment type="similarity">
    <text evidence="5">Belongs to the TPT transporter family. SLC35D subfamily.</text>
</comment>
<dbReference type="GO" id="GO:0030659">
    <property type="term" value="C:cytoplasmic vesicle membrane"/>
    <property type="evidence" value="ECO:0007669"/>
    <property type="project" value="UniProtKB-SubCell"/>
</dbReference>
<dbReference type="PANTHER" id="PTHR11132">
    <property type="entry name" value="SOLUTE CARRIER FAMILY 35"/>
    <property type="match status" value="1"/>
</dbReference>
<organism evidence="6 7">
    <name type="scientific">Wallemia ichthyophaga (strain EXF-994 / CBS 113033)</name>
    <dbReference type="NCBI Taxonomy" id="1299270"/>
    <lineage>
        <taxon>Eukaryota</taxon>
        <taxon>Fungi</taxon>
        <taxon>Dikarya</taxon>
        <taxon>Basidiomycota</taxon>
        <taxon>Wallemiomycotina</taxon>
        <taxon>Wallemiomycetes</taxon>
        <taxon>Wallemiales</taxon>
        <taxon>Wallemiaceae</taxon>
        <taxon>Wallemia</taxon>
    </lineage>
</organism>
<dbReference type="OrthoDB" id="417037at2759"/>
<name>R9AL59_WALI9</name>
<dbReference type="RefSeq" id="XP_009266865.1">
    <property type="nucleotide sequence ID" value="XM_009268590.1"/>
</dbReference>
<evidence type="ECO:0000256" key="1">
    <source>
        <dbReference type="ARBA" id="ARBA00004141"/>
    </source>
</evidence>
<dbReference type="AlphaFoldDB" id="R9AL59"/>
<feature type="transmembrane region" description="Helical" evidence="5">
    <location>
        <begin position="26"/>
        <end position="46"/>
    </location>
</feature>
<keyword evidence="3 5" id="KW-1133">Transmembrane helix</keyword>
<keyword evidence="5" id="KW-0333">Golgi apparatus</keyword>
<reference evidence="7" key="1">
    <citation type="journal article" date="2013" name="BMC Genomics">
        <title>Genome and transcriptome sequencing of the halophilic fungus Wallemia ichthyophaga: haloadaptations present and absent.</title>
        <authorList>
            <person name="Zajc J."/>
            <person name="Liu Y."/>
            <person name="Dai W."/>
            <person name="Yang Z."/>
            <person name="Hu J."/>
            <person name="Gostincar C."/>
            <person name="Gunde-Cimerman N."/>
        </authorList>
    </citation>
    <scope>NUCLEOTIDE SEQUENCE [LARGE SCALE GENOMIC DNA]</scope>
    <source>
        <strain evidence="7">EXF-994 / CBS 113033</strain>
    </source>
</reference>
<dbReference type="InterPro" id="IPR050186">
    <property type="entry name" value="TPT_transporter"/>
</dbReference>
<keyword evidence="2 5" id="KW-0812">Transmembrane</keyword>
<gene>
    <name evidence="6" type="ORF">J056_003367</name>
</gene>
<dbReference type="GeneID" id="20376319"/>
<proteinExistence type="inferred from homology"/>
<keyword evidence="5" id="KW-0762">Sugar transport</keyword>
<keyword evidence="5" id="KW-0813">Transport</keyword>
<comment type="subcellular location">
    <subcellularLocation>
        <location evidence="5">Golgi apparatus membrane</location>
        <topology evidence="5">Multi-pass membrane protein</topology>
    </subcellularLocation>
    <subcellularLocation>
        <location evidence="5">Cytoplasmic vesicle membrane</location>
        <topology evidence="5">Multi-pass membrane protein</topology>
    </subcellularLocation>
    <subcellularLocation>
        <location evidence="5">Endoplasmic reticulum membrane</location>
        <topology evidence="5">Multi-pass membrane protein</topology>
    </subcellularLocation>
    <subcellularLocation>
        <location evidence="1">Membrane</location>
        <topology evidence="1">Multi-pass membrane protein</topology>
    </subcellularLocation>
</comment>
<dbReference type="Proteomes" id="UP000014064">
    <property type="component" value="Unassembled WGS sequence"/>
</dbReference>
<dbReference type="GO" id="GO:0000139">
    <property type="term" value="C:Golgi membrane"/>
    <property type="evidence" value="ECO:0007669"/>
    <property type="project" value="UniProtKB-SubCell"/>
</dbReference>
<evidence type="ECO:0000256" key="4">
    <source>
        <dbReference type="ARBA" id="ARBA00023136"/>
    </source>
</evidence>
<evidence type="ECO:0000256" key="5">
    <source>
        <dbReference type="RuleBase" id="RU367097"/>
    </source>
</evidence>
<feature type="transmembrane region" description="Helical" evidence="5">
    <location>
        <begin position="98"/>
        <end position="122"/>
    </location>
</feature>
<comment type="function">
    <text evidence="5">Involved in the import of GDP-mannose from the cytoplasm into the Golgi lumen.</text>
</comment>
<protein>
    <recommendedName>
        <fullName evidence="5">GDP-mannose transporter</fullName>
        <shortName evidence="5">GMT</shortName>
    </recommendedName>
</protein>
<sequence length="212" mass="23008">MVLSSLVAASDDIVSAFSHVESPGSANGYCWMLTNCLSSAAYVLLMRKRIKVTAFKDWDSMAYNNALSVPLLVFASLVKEDWSLESLEKNFPPSNRHLLLSTIVFSGAAAVGISYTTAWCVRTTSSTTYSFVKLLTFNFSDKLYSMVGALNKLPVAASGLIFFNDPATPKSISAIAIGFVAGVMYTIAKQNQTRIGAQKQNSYIPLTSNNNK</sequence>
<accession>R9AL59</accession>
<evidence type="ECO:0000256" key="3">
    <source>
        <dbReference type="ARBA" id="ARBA00022989"/>
    </source>
</evidence>
<dbReference type="EMBL" id="KE007227">
    <property type="protein sequence ID" value="EOR02805.1"/>
    <property type="molecule type" value="Genomic_DNA"/>
</dbReference>
<keyword evidence="7" id="KW-1185">Reference proteome</keyword>
<evidence type="ECO:0000256" key="2">
    <source>
        <dbReference type="ARBA" id="ARBA00022692"/>
    </source>
</evidence>
<dbReference type="KEGG" id="wic:J056_003367"/>